<dbReference type="Proteomes" id="UP000068447">
    <property type="component" value="Chromosome"/>
</dbReference>
<organism evidence="3 4">
    <name type="scientific">Lacimicrobium alkaliphilum</name>
    <dbReference type="NCBI Taxonomy" id="1526571"/>
    <lineage>
        <taxon>Bacteria</taxon>
        <taxon>Pseudomonadati</taxon>
        <taxon>Pseudomonadota</taxon>
        <taxon>Gammaproteobacteria</taxon>
        <taxon>Alteromonadales</taxon>
        <taxon>Alteromonadaceae</taxon>
        <taxon>Lacimicrobium</taxon>
    </lineage>
</organism>
<dbReference type="AlphaFoldDB" id="A0A0U3B5N4"/>
<reference evidence="3 4" key="1">
    <citation type="submission" date="2015-12" db="EMBL/GenBank/DDBJ databases">
        <title>Complete genome of Lacimicrobium alkaliphilum KCTC 32984.</title>
        <authorList>
            <person name="Kim S.-G."/>
            <person name="Lee Y.-J."/>
        </authorList>
    </citation>
    <scope>NUCLEOTIDE SEQUENCE [LARGE SCALE GENOMIC DNA]</scope>
    <source>
        <strain evidence="3 4">YelD216</strain>
    </source>
</reference>
<dbReference type="STRING" id="1526571.AT746_10520"/>
<dbReference type="PANTHER" id="PTHR33619">
    <property type="entry name" value="POLYSACCHARIDE EXPORT PROTEIN GFCE-RELATED"/>
    <property type="match status" value="1"/>
</dbReference>
<name>A0A0U3B5N4_9ALTE</name>
<evidence type="ECO:0000259" key="2">
    <source>
        <dbReference type="Pfam" id="PF02563"/>
    </source>
</evidence>
<dbReference type="InterPro" id="IPR049712">
    <property type="entry name" value="Poly_export"/>
</dbReference>
<keyword evidence="4" id="KW-1185">Reference proteome</keyword>
<keyword evidence="1" id="KW-0732">Signal</keyword>
<evidence type="ECO:0000313" key="4">
    <source>
        <dbReference type="Proteomes" id="UP000068447"/>
    </source>
</evidence>
<dbReference type="KEGG" id="lal:AT746_10520"/>
<sequence>MGPGDTLAITVFDEPELAVRAKIAQSGLIQFPLVGQIMVLDKTPGQIADEIEAALLDGYLVNPGVTVTIEAYRPIFIKGAVNRSGRHEFLFDLDVEQAIAIAGGLTDRASRSKWFIVREGEKIPASAKTQVMPGDVIIVEESIF</sequence>
<proteinExistence type="predicted"/>
<dbReference type="Gene3D" id="3.30.1950.10">
    <property type="entry name" value="wza like domain"/>
    <property type="match status" value="1"/>
</dbReference>
<dbReference type="Pfam" id="PF02563">
    <property type="entry name" value="Poly_export"/>
    <property type="match status" value="1"/>
</dbReference>
<dbReference type="PANTHER" id="PTHR33619:SF3">
    <property type="entry name" value="POLYSACCHARIDE EXPORT PROTEIN GFCE-RELATED"/>
    <property type="match status" value="1"/>
</dbReference>
<gene>
    <name evidence="3" type="ORF">AT746_10520</name>
</gene>
<evidence type="ECO:0000256" key="1">
    <source>
        <dbReference type="ARBA" id="ARBA00022729"/>
    </source>
</evidence>
<dbReference type="EMBL" id="CP013650">
    <property type="protein sequence ID" value="ALT00417.1"/>
    <property type="molecule type" value="Genomic_DNA"/>
</dbReference>
<dbReference type="InterPro" id="IPR003715">
    <property type="entry name" value="Poly_export_N"/>
</dbReference>
<accession>A0A0U3B5N4</accession>
<dbReference type="GO" id="GO:0015159">
    <property type="term" value="F:polysaccharide transmembrane transporter activity"/>
    <property type="evidence" value="ECO:0007669"/>
    <property type="project" value="InterPro"/>
</dbReference>
<feature type="domain" description="Polysaccharide export protein N-terminal" evidence="2">
    <location>
        <begin position="1"/>
        <end position="69"/>
    </location>
</feature>
<evidence type="ECO:0000313" key="3">
    <source>
        <dbReference type="EMBL" id="ALT00417.1"/>
    </source>
</evidence>
<protein>
    <submittedName>
        <fullName evidence="3">Sugar ABC transporter substrate-binding protein</fullName>
    </submittedName>
</protein>